<dbReference type="PANTHER" id="PTHR31126">
    <property type="entry name" value="TYROSINE-PROTEIN PHOSPHATASE"/>
    <property type="match status" value="1"/>
</dbReference>
<dbReference type="AlphaFoldDB" id="A0A9W8TE01"/>
<comment type="subcellular location">
    <subcellularLocation>
        <location evidence="1">Cytoplasm</location>
    </subcellularLocation>
</comment>
<keyword evidence="3 6" id="KW-0378">Hydrolase</keyword>
<evidence type="ECO:0000256" key="3">
    <source>
        <dbReference type="ARBA" id="ARBA00022801"/>
    </source>
</evidence>
<feature type="compositionally biased region" description="Polar residues" evidence="4">
    <location>
        <begin position="31"/>
        <end position="42"/>
    </location>
</feature>
<dbReference type="Pfam" id="PF03162">
    <property type="entry name" value="Y_phosphatase2"/>
    <property type="match status" value="1"/>
</dbReference>
<dbReference type="GO" id="GO:0004725">
    <property type="term" value="F:protein tyrosine phosphatase activity"/>
    <property type="evidence" value="ECO:0007669"/>
    <property type="project" value="UniProtKB-EC"/>
</dbReference>
<dbReference type="SUPFAM" id="SSF52799">
    <property type="entry name" value="(Phosphotyrosine protein) phosphatases II"/>
    <property type="match status" value="1"/>
</dbReference>
<dbReference type="PROSITE" id="PS00383">
    <property type="entry name" value="TYR_PHOSPHATASE_1"/>
    <property type="match status" value="1"/>
</dbReference>
<dbReference type="OrthoDB" id="6375174at2759"/>
<feature type="compositionally biased region" description="Basic and acidic residues" evidence="4">
    <location>
        <begin position="1"/>
        <end position="10"/>
    </location>
</feature>
<dbReference type="GO" id="GO:0005737">
    <property type="term" value="C:cytoplasm"/>
    <property type="evidence" value="ECO:0007669"/>
    <property type="project" value="UniProtKB-SubCell"/>
</dbReference>
<keyword evidence="5" id="KW-0812">Transmembrane</keyword>
<dbReference type="FunFam" id="3.90.190.10:FF:000035">
    <property type="entry name" value="Tyrosine phosphatase, putative"/>
    <property type="match status" value="1"/>
</dbReference>
<keyword evidence="7" id="KW-1185">Reference proteome</keyword>
<keyword evidence="5" id="KW-1133">Transmembrane helix</keyword>
<evidence type="ECO:0000256" key="5">
    <source>
        <dbReference type="SAM" id="Phobius"/>
    </source>
</evidence>
<dbReference type="Gene3D" id="3.90.190.10">
    <property type="entry name" value="Protein tyrosine phosphatase superfamily"/>
    <property type="match status" value="1"/>
</dbReference>
<evidence type="ECO:0000256" key="4">
    <source>
        <dbReference type="SAM" id="MobiDB-lite"/>
    </source>
</evidence>
<keyword evidence="5" id="KW-0472">Membrane</keyword>
<dbReference type="PANTHER" id="PTHR31126:SF48">
    <property type="entry name" value="INOSITOL PHOSPHATASE SIW14"/>
    <property type="match status" value="1"/>
</dbReference>
<evidence type="ECO:0000313" key="6">
    <source>
        <dbReference type="EMBL" id="KAJ4310065.1"/>
    </source>
</evidence>
<gene>
    <name evidence="6" type="primary">SIW14</name>
    <name evidence="6" type="ORF">N0V84_011178</name>
</gene>
<name>A0A9W8TE01_9HYPO</name>
<evidence type="ECO:0000256" key="1">
    <source>
        <dbReference type="ARBA" id="ARBA00004496"/>
    </source>
</evidence>
<sequence>MDRTRLDMASKRSSRVFVDDEPAPTQEKQQKINTAFRSSSRNSTKEDNMQAKEIEDGLTNGISIRDAINIARPQSVSAISVKSSVSTLSSESSGQSQPSPVDRVIADLIPVSSASTYQTQNTEHPSAPLNGRPHNFGVVVPGVYRSSFPKSHDFDYIKGLKLKTIVSLVKKEEFDHDLEMFVAQEGIRQVVFNMKGTKKEAIPLKTMKSILSIVLNKENYPLLIHCNHGKHRTGCVVGVVRKVAGWDAQSVVAEYKSYAEPKSRECDIEYLSSFQTSTLCASNNLGPKYTRSQMTTFFRTLTFSTFVLLLWLLSGTKLSTAASRPDHLLL</sequence>
<evidence type="ECO:0000256" key="2">
    <source>
        <dbReference type="ARBA" id="ARBA00022490"/>
    </source>
</evidence>
<proteinExistence type="predicted"/>
<reference evidence="6" key="1">
    <citation type="submission" date="2022-10" db="EMBL/GenBank/DDBJ databases">
        <title>Tapping the CABI collections for fungal endophytes: first genome assemblies for Collariella, Neodidymelliopsis, Ascochyta clinopodiicola, Didymella pomorum, Didymosphaeria variabile, Neocosmospora piperis and Neocucurbitaria cava.</title>
        <authorList>
            <person name="Hill R."/>
        </authorList>
    </citation>
    <scope>NUCLEOTIDE SEQUENCE</scope>
    <source>
        <strain evidence="6">IMI 366586</strain>
    </source>
</reference>
<dbReference type="InterPro" id="IPR004861">
    <property type="entry name" value="Siw14-like"/>
</dbReference>
<dbReference type="Proteomes" id="UP001140502">
    <property type="component" value="Unassembled WGS sequence"/>
</dbReference>
<comment type="caution">
    <text evidence="6">The sequence shown here is derived from an EMBL/GenBank/DDBJ whole genome shotgun (WGS) entry which is preliminary data.</text>
</comment>
<feature type="transmembrane region" description="Helical" evidence="5">
    <location>
        <begin position="296"/>
        <end position="314"/>
    </location>
</feature>
<dbReference type="EC" id="3.1.3.48" evidence="6"/>
<evidence type="ECO:0000313" key="7">
    <source>
        <dbReference type="Proteomes" id="UP001140502"/>
    </source>
</evidence>
<dbReference type="GO" id="GO:0052840">
    <property type="term" value="F:inositol diphosphate tetrakisphosphate diphosphatase activity"/>
    <property type="evidence" value="ECO:0007669"/>
    <property type="project" value="TreeGrafter"/>
</dbReference>
<dbReference type="InterPro" id="IPR016130">
    <property type="entry name" value="Tyr_Pase_AS"/>
</dbReference>
<keyword evidence="2" id="KW-0963">Cytoplasm</keyword>
<feature type="region of interest" description="Disordered" evidence="4">
    <location>
        <begin position="1"/>
        <end position="50"/>
    </location>
</feature>
<dbReference type="InterPro" id="IPR029021">
    <property type="entry name" value="Prot-tyrosine_phosphatase-like"/>
</dbReference>
<organism evidence="6 7">
    <name type="scientific">Fusarium piperis</name>
    <dbReference type="NCBI Taxonomy" id="1435070"/>
    <lineage>
        <taxon>Eukaryota</taxon>
        <taxon>Fungi</taxon>
        <taxon>Dikarya</taxon>
        <taxon>Ascomycota</taxon>
        <taxon>Pezizomycotina</taxon>
        <taxon>Sordariomycetes</taxon>
        <taxon>Hypocreomycetidae</taxon>
        <taxon>Hypocreales</taxon>
        <taxon>Nectriaceae</taxon>
        <taxon>Fusarium</taxon>
        <taxon>Fusarium solani species complex</taxon>
    </lineage>
</organism>
<accession>A0A9W8TE01</accession>
<protein>
    <submittedName>
        <fullName evidence="6">Tyrosine-protein phosphatase siw14</fullName>
        <ecNumber evidence="6">3.1.3.48</ecNumber>
    </submittedName>
</protein>
<dbReference type="EMBL" id="JAPEUR010000398">
    <property type="protein sequence ID" value="KAJ4310065.1"/>
    <property type="molecule type" value="Genomic_DNA"/>
</dbReference>